<organism evidence="1">
    <name type="scientific">Aspergillus niger</name>
    <dbReference type="NCBI Taxonomy" id="5061"/>
    <lineage>
        <taxon>Eukaryota</taxon>
        <taxon>Fungi</taxon>
        <taxon>Dikarya</taxon>
        <taxon>Ascomycota</taxon>
        <taxon>Pezizomycotina</taxon>
        <taxon>Eurotiomycetes</taxon>
        <taxon>Eurotiomycetidae</taxon>
        <taxon>Eurotiales</taxon>
        <taxon>Aspergillaceae</taxon>
        <taxon>Aspergillus</taxon>
        <taxon>Aspergillus subgen. Circumdati</taxon>
    </lineage>
</organism>
<evidence type="ECO:0000313" key="1">
    <source>
        <dbReference type="RefSeq" id="XP_059601310.1"/>
    </source>
</evidence>
<proteinExistence type="predicted"/>
<dbReference type="GeneID" id="84591965"/>
<name>A0AAJ8DZ06_ASPNG</name>
<dbReference type="AlphaFoldDB" id="A0AAJ8DZ06"/>
<sequence>MAYLKRPEKDMIWKRYEAIEFFYAGERALLKVGKYIDPFRIVHVLSNEGMLAFPDLAFPSTKDRKFPLRIDKSIHSYACWATTYLQNARYDELAAAAGIFFPATFPLSDFDLHAAKIVLHCPMTMRSTQRKRIGNSVVMLRHDRIIGMRQTLRKKKKKKKSKMASP</sequence>
<reference evidence="1" key="2">
    <citation type="submission" date="2025-08" db="UniProtKB">
        <authorList>
            <consortium name="RefSeq"/>
        </authorList>
    </citation>
    <scope>IDENTIFICATION</scope>
</reference>
<reference evidence="1" key="1">
    <citation type="submission" date="2025-02" db="EMBL/GenBank/DDBJ databases">
        <authorList>
            <consortium name="NCBI Genome Project"/>
        </authorList>
    </citation>
    <scope>NUCLEOTIDE SEQUENCE</scope>
</reference>
<dbReference type="KEGG" id="ang:An09g02030"/>
<dbReference type="VEuPathDB" id="FungiDB:An09g02030"/>
<accession>A0AAJ8DZ06</accession>
<dbReference type="RefSeq" id="XP_059601310.1">
    <property type="nucleotide sequence ID" value="XM_059749634.1"/>
</dbReference>
<protein>
    <submittedName>
        <fullName evidence="1">Uncharacterized protein</fullName>
    </submittedName>
</protein>
<gene>
    <name evidence="1" type="ORF">An09g02030</name>
</gene>